<evidence type="ECO:0000313" key="3">
    <source>
        <dbReference type="Proteomes" id="UP000001572"/>
    </source>
</evidence>
<evidence type="ECO:0000259" key="1">
    <source>
        <dbReference type="PROSITE" id="PS51831"/>
    </source>
</evidence>
<dbReference type="InterPro" id="IPR003607">
    <property type="entry name" value="HD/PDEase_dom"/>
</dbReference>
<keyword evidence="2" id="KW-0378">Hydrolase</keyword>
<dbReference type="PROSITE" id="PS51831">
    <property type="entry name" value="HD"/>
    <property type="match status" value="1"/>
</dbReference>
<feature type="domain" description="HD" evidence="1">
    <location>
        <begin position="43"/>
        <end position="150"/>
    </location>
</feature>
<evidence type="ECO:0000313" key="2">
    <source>
        <dbReference type="EMBL" id="ABR50364.1"/>
    </source>
</evidence>
<dbReference type="InterPro" id="IPR006674">
    <property type="entry name" value="HD_domain"/>
</dbReference>
<name>A6TVZ6_ALKMQ</name>
<proteinExistence type="predicted"/>
<accession>A6TVZ6</accession>
<keyword evidence="3" id="KW-1185">Reference proteome</keyword>
<dbReference type="InterPro" id="IPR006675">
    <property type="entry name" value="HDIG_dom"/>
</dbReference>
<gene>
    <name evidence="2" type="ordered locus">Amet_4288</name>
</gene>
<dbReference type="EMBL" id="CP000724">
    <property type="protein sequence ID" value="ABR50364.1"/>
    <property type="molecule type" value="Genomic_DNA"/>
</dbReference>
<dbReference type="PANTHER" id="PTHR33594:SF1">
    <property type="entry name" value="HD_PDEASE DOMAIN-CONTAINING PROTEIN"/>
    <property type="match status" value="1"/>
</dbReference>
<dbReference type="Pfam" id="PF01966">
    <property type="entry name" value="HD"/>
    <property type="match status" value="1"/>
</dbReference>
<dbReference type="SUPFAM" id="SSF109604">
    <property type="entry name" value="HD-domain/PDEase-like"/>
    <property type="match status" value="1"/>
</dbReference>
<reference evidence="3" key="1">
    <citation type="journal article" date="2016" name="Genome Announc.">
        <title>Complete genome sequence of Alkaliphilus metalliredigens strain QYMF, an alkaliphilic and metal-reducing bacterium isolated from borax-contaminated leachate ponds.</title>
        <authorList>
            <person name="Hwang C."/>
            <person name="Copeland A."/>
            <person name="Lucas S."/>
            <person name="Lapidus A."/>
            <person name="Barry K."/>
            <person name="Detter J.C."/>
            <person name="Glavina Del Rio T."/>
            <person name="Hammon N."/>
            <person name="Israni S."/>
            <person name="Dalin E."/>
            <person name="Tice H."/>
            <person name="Pitluck S."/>
            <person name="Chertkov O."/>
            <person name="Brettin T."/>
            <person name="Bruce D."/>
            <person name="Han C."/>
            <person name="Schmutz J."/>
            <person name="Larimer F."/>
            <person name="Land M.L."/>
            <person name="Hauser L."/>
            <person name="Kyrpides N."/>
            <person name="Mikhailova N."/>
            <person name="Ye Q."/>
            <person name="Zhou J."/>
            <person name="Richardson P."/>
            <person name="Fields M.W."/>
        </authorList>
    </citation>
    <scope>NUCLEOTIDE SEQUENCE [LARGE SCALE GENOMIC DNA]</scope>
    <source>
        <strain evidence="3">QYMF</strain>
    </source>
</reference>
<dbReference type="SMART" id="SM00471">
    <property type="entry name" value="HDc"/>
    <property type="match status" value="1"/>
</dbReference>
<dbReference type="eggNOG" id="COG1418">
    <property type="taxonomic scope" value="Bacteria"/>
</dbReference>
<dbReference type="GO" id="GO:0016787">
    <property type="term" value="F:hydrolase activity"/>
    <property type="evidence" value="ECO:0007669"/>
    <property type="project" value="UniProtKB-KW"/>
</dbReference>
<dbReference type="KEGG" id="amt:Amet_4288"/>
<sequence length="243" mass="27773">MPETLANSNFTKLDIGRKLQGMKTKIEKIKEIVEKELSCSAHNLDHVMRVHSLCIYLSEHEENVDLDVLIPAALLHDVARVIESQDKIGEIDHAVLGGKMAEKILINLDYEEEKIEEIKHCIITHRYRSGHEPKTIEAKILFDADKLDAIGAIGIARTFMMAGQFGQCISKNKPLNEYMDINTSENGRLKDVSKHTPFIEYEVKLKKIPEKLYTQMGRKIGNNRLKIMDDFFTRLELEIAGKE</sequence>
<dbReference type="AlphaFoldDB" id="A6TVZ6"/>
<dbReference type="CDD" id="cd00077">
    <property type="entry name" value="HDc"/>
    <property type="match status" value="1"/>
</dbReference>
<dbReference type="NCBIfam" id="TIGR00277">
    <property type="entry name" value="HDIG"/>
    <property type="match status" value="1"/>
</dbReference>
<dbReference type="HOGENOM" id="CLU_036524_3_1_9"/>
<dbReference type="PANTHER" id="PTHR33594">
    <property type="entry name" value="SUPERFAMILY HYDROLASE, PUTATIVE (AFU_ORTHOLOGUE AFUA_1G03035)-RELATED"/>
    <property type="match status" value="1"/>
</dbReference>
<organism evidence="2 3">
    <name type="scientific">Alkaliphilus metalliredigens (strain QYMF)</name>
    <dbReference type="NCBI Taxonomy" id="293826"/>
    <lineage>
        <taxon>Bacteria</taxon>
        <taxon>Bacillati</taxon>
        <taxon>Bacillota</taxon>
        <taxon>Clostridia</taxon>
        <taxon>Peptostreptococcales</taxon>
        <taxon>Natronincolaceae</taxon>
        <taxon>Alkaliphilus</taxon>
    </lineage>
</organism>
<dbReference type="Proteomes" id="UP000001572">
    <property type="component" value="Chromosome"/>
</dbReference>
<dbReference type="STRING" id="293826.Amet_4288"/>
<protein>
    <submittedName>
        <fullName evidence="2">Metal dependent phosphohydrolase</fullName>
    </submittedName>
</protein>
<dbReference type="RefSeq" id="WP_012065312.1">
    <property type="nucleotide sequence ID" value="NC_009633.1"/>
</dbReference>
<dbReference type="Gene3D" id="1.10.3210.50">
    <property type="match status" value="1"/>
</dbReference>